<sequence>MDVGNDPTLATSSHIVIAKRYERCIEDSLPDEAERIENAPTLMRQKQIAKEIAKEHFNS</sequence>
<gene>
    <name evidence="1" type="ordered locus">Htur_4626</name>
</gene>
<organism evidence="1 2">
    <name type="scientific">Haloterrigena turkmenica (strain ATCC 51198 / DSM 5511 / JCM 9101 / NCIMB 13204 / VKM B-1734 / 4k)</name>
    <name type="common">Halococcus turkmenicus</name>
    <dbReference type="NCBI Taxonomy" id="543526"/>
    <lineage>
        <taxon>Archaea</taxon>
        <taxon>Methanobacteriati</taxon>
        <taxon>Methanobacteriota</taxon>
        <taxon>Stenosarchaea group</taxon>
        <taxon>Halobacteria</taxon>
        <taxon>Halobacteriales</taxon>
        <taxon>Natrialbaceae</taxon>
        <taxon>Haloterrigena</taxon>
    </lineage>
</organism>
<dbReference type="HOGENOM" id="CLU_2949225_0_0_2"/>
<evidence type="ECO:0000313" key="2">
    <source>
        <dbReference type="Proteomes" id="UP000001903"/>
    </source>
</evidence>
<geneLocation type="plasmid" evidence="1 2">
    <name>pHTUR02</name>
</geneLocation>
<keyword evidence="1" id="KW-0614">Plasmid</keyword>
<dbReference type="Proteomes" id="UP000001903">
    <property type="component" value="Plasmid pHTUR02"/>
</dbReference>
<protein>
    <submittedName>
        <fullName evidence="1">Uncharacterized protein</fullName>
    </submittedName>
</protein>
<name>D2S215_HALTV</name>
<dbReference type="KEGG" id="htu:Htur_4626"/>
<reference evidence="1 2" key="1">
    <citation type="journal article" date="2010" name="Stand. Genomic Sci.">
        <title>Complete genome sequence of Haloterrigena turkmenica type strain (4k).</title>
        <authorList>
            <person name="Saunders E."/>
            <person name="Tindall B.J."/>
            <person name="Fahnrich R."/>
            <person name="Lapidus A."/>
            <person name="Copeland A."/>
            <person name="Del Rio T.G."/>
            <person name="Lucas S."/>
            <person name="Chen F."/>
            <person name="Tice H."/>
            <person name="Cheng J.F."/>
            <person name="Han C."/>
            <person name="Detter J.C."/>
            <person name="Bruce D."/>
            <person name="Goodwin L."/>
            <person name="Chain P."/>
            <person name="Pitluck S."/>
            <person name="Pati A."/>
            <person name="Ivanova N."/>
            <person name="Mavromatis K."/>
            <person name="Chen A."/>
            <person name="Palaniappan K."/>
            <person name="Land M."/>
            <person name="Hauser L."/>
            <person name="Chang Y.J."/>
            <person name="Jeffries C.D."/>
            <person name="Brettin T."/>
            <person name="Rohde M."/>
            <person name="Goker M."/>
            <person name="Bristow J."/>
            <person name="Eisen J.A."/>
            <person name="Markowitz V."/>
            <person name="Hugenholtz P."/>
            <person name="Klenk H.P."/>
            <person name="Kyrpides N.C."/>
        </authorList>
    </citation>
    <scope>NUCLEOTIDE SEQUENCE [LARGE SCALE GENOMIC DNA]</scope>
    <source>
        <strain evidence="2">ATCC 51198 / DSM 5511 / JCM 9101 / NCIMB 13204 / VKM B-1734 / 4k</strain>
    </source>
</reference>
<evidence type="ECO:0000313" key="1">
    <source>
        <dbReference type="EMBL" id="ADB63412.1"/>
    </source>
</evidence>
<keyword evidence="2" id="KW-1185">Reference proteome</keyword>
<proteinExistence type="predicted"/>
<dbReference type="EMBL" id="CP001862">
    <property type="protein sequence ID" value="ADB63412.1"/>
    <property type="molecule type" value="Genomic_DNA"/>
</dbReference>
<dbReference type="AlphaFoldDB" id="D2S215"/>
<accession>D2S215</accession>